<accession>A0ABQ3TBB3</accession>
<evidence type="ECO:0000313" key="4">
    <source>
        <dbReference type="Proteomes" id="UP000608522"/>
    </source>
</evidence>
<keyword evidence="2" id="KW-0472">Membrane</keyword>
<keyword evidence="4" id="KW-1185">Reference proteome</keyword>
<keyword evidence="2" id="KW-0812">Transmembrane</keyword>
<feature type="region of interest" description="Disordered" evidence="1">
    <location>
        <begin position="1"/>
        <end position="20"/>
    </location>
</feature>
<feature type="transmembrane region" description="Helical" evidence="2">
    <location>
        <begin position="163"/>
        <end position="187"/>
    </location>
</feature>
<reference evidence="4" key="1">
    <citation type="submission" date="2023-07" db="EMBL/GenBank/DDBJ databases">
        <title>Whole genome shotgun sequence of Streptomyces spororaveus NBRC 15456.</title>
        <authorList>
            <person name="Komaki H."/>
            <person name="Tamura T."/>
        </authorList>
    </citation>
    <scope>NUCLEOTIDE SEQUENCE [LARGE SCALE GENOMIC DNA]</scope>
    <source>
        <strain evidence="4">NBRC 15456</strain>
    </source>
</reference>
<dbReference type="Proteomes" id="UP000608522">
    <property type="component" value="Unassembled WGS sequence"/>
</dbReference>
<gene>
    <name evidence="3" type="ORF">Sspor_32600</name>
</gene>
<protein>
    <submittedName>
        <fullName evidence="3">ABC transporter</fullName>
    </submittedName>
</protein>
<sequence length="278" mass="28710">MTPTTTTAEQPGGYSSPLATPRPHLGHALASEWTKLVSLRSTLWTLGSLVLTVVGIGLLVVRQTADEDFAQINFTTPALIGLLVGQLAVIVLGVLTISSEHGTGLVRTTFTAAPDRYRVLTAKYLVFSMTAFVATTLSVFVVGVTAAVARGGTASGPHAADEWFGALLGCGYVTLLGVLALAIGALVRHSAGGIAVMLGLVTLPPVIGAMLSMWPSVEPVGRLVLRHNVPVAMMQLFGLPEGGDLGPSPSNLSHLALIVLVTGAAVTASYVIVGRRDV</sequence>
<feature type="transmembrane region" description="Helical" evidence="2">
    <location>
        <begin position="43"/>
        <end position="62"/>
    </location>
</feature>
<feature type="transmembrane region" description="Helical" evidence="2">
    <location>
        <begin position="124"/>
        <end position="148"/>
    </location>
</feature>
<evidence type="ECO:0000256" key="2">
    <source>
        <dbReference type="SAM" id="Phobius"/>
    </source>
</evidence>
<evidence type="ECO:0000313" key="3">
    <source>
        <dbReference type="EMBL" id="GHI77699.1"/>
    </source>
</evidence>
<name>A0ABQ3TBB3_9ACTN</name>
<keyword evidence="2" id="KW-1133">Transmembrane helix</keyword>
<feature type="transmembrane region" description="Helical" evidence="2">
    <location>
        <begin position="74"/>
        <end position="97"/>
    </location>
</feature>
<feature type="transmembrane region" description="Helical" evidence="2">
    <location>
        <begin position="194"/>
        <end position="214"/>
    </location>
</feature>
<organism evidence="3 4">
    <name type="scientific">Streptomyces spororaveus</name>
    <dbReference type="NCBI Taxonomy" id="284039"/>
    <lineage>
        <taxon>Bacteria</taxon>
        <taxon>Bacillati</taxon>
        <taxon>Actinomycetota</taxon>
        <taxon>Actinomycetes</taxon>
        <taxon>Kitasatosporales</taxon>
        <taxon>Streptomycetaceae</taxon>
        <taxon>Streptomyces</taxon>
    </lineage>
</organism>
<dbReference type="EMBL" id="BNED01000005">
    <property type="protein sequence ID" value="GHI77699.1"/>
    <property type="molecule type" value="Genomic_DNA"/>
</dbReference>
<proteinExistence type="predicted"/>
<evidence type="ECO:0000256" key="1">
    <source>
        <dbReference type="SAM" id="MobiDB-lite"/>
    </source>
</evidence>
<comment type="caution">
    <text evidence="3">The sequence shown here is derived from an EMBL/GenBank/DDBJ whole genome shotgun (WGS) entry which is preliminary data.</text>
</comment>
<dbReference type="RefSeq" id="WP_202199689.1">
    <property type="nucleotide sequence ID" value="NZ_BAAATO010000010.1"/>
</dbReference>
<feature type="transmembrane region" description="Helical" evidence="2">
    <location>
        <begin position="252"/>
        <end position="273"/>
    </location>
</feature>